<accession>A0A1K1X223</accession>
<keyword evidence="5" id="KW-1185">Reference proteome</keyword>
<dbReference type="InterPro" id="IPR001789">
    <property type="entry name" value="Sig_transdc_resp-reg_receiver"/>
</dbReference>
<dbReference type="PANTHER" id="PTHR44591:SF3">
    <property type="entry name" value="RESPONSE REGULATORY DOMAIN-CONTAINING PROTEIN"/>
    <property type="match status" value="1"/>
</dbReference>
<proteinExistence type="predicted"/>
<feature type="domain" description="Response regulatory" evidence="3">
    <location>
        <begin position="8"/>
        <end position="126"/>
    </location>
</feature>
<dbReference type="GO" id="GO:0000160">
    <property type="term" value="P:phosphorelay signal transduction system"/>
    <property type="evidence" value="ECO:0007669"/>
    <property type="project" value="InterPro"/>
</dbReference>
<gene>
    <name evidence="4" type="ORF">SAMN02745752_01669</name>
</gene>
<dbReference type="Pfam" id="PF00072">
    <property type="entry name" value="Response_reg"/>
    <property type="match status" value="1"/>
</dbReference>
<protein>
    <submittedName>
        <fullName evidence="4">Histidine kinase-like ATPase domain-containing protein</fullName>
    </submittedName>
</protein>
<dbReference type="CDD" id="cd17546">
    <property type="entry name" value="REC_hyHK_CKI1_RcsC-like"/>
    <property type="match status" value="1"/>
</dbReference>
<dbReference type="PANTHER" id="PTHR44591">
    <property type="entry name" value="STRESS RESPONSE REGULATOR PROTEIN 1"/>
    <property type="match status" value="1"/>
</dbReference>
<dbReference type="InterPro" id="IPR003594">
    <property type="entry name" value="HATPase_dom"/>
</dbReference>
<dbReference type="InterPro" id="IPR011006">
    <property type="entry name" value="CheY-like_superfamily"/>
</dbReference>
<dbReference type="PROSITE" id="PS50110">
    <property type="entry name" value="RESPONSE_REGULATORY"/>
    <property type="match status" value="1"/>
</dbReference>
<dbReference type="EMBL" id="FPJW01000005">
    <property type="protein sequence ID" value="SFX43706.1"/>
    <property type="molecule type" value="Genomic_DNA"/>
</dbReference>
<dbReference type="InterPro" id="IPR036890">
    <property type="entry name" value="HATPase_C_sf"/>
</dbReference>
<evidence type="ECO:0000313" key="5">
    <source>
        <dbReference type="Proteomes" id="UP000182350"/>
    </source>
</evidence>
<evidence type="ECO:0000256" key="2">
    <source>
        <dbReference type="PROSITE-ProRule" id="PRU00169"/>
    </source>
</evidence>
<dbReference type="SMART" id="SM00448">
    <property type="entry name" value="REC"/>
    <property type="match status" value="1"/>
</dbReference>
<evidence type="ECO:0000313" key="4">
    <source>
        <dbReference type="EMBL" id="SFX43706.1"/>
    </source>
</evidence>
<keyword evidence="4" id="KW-0808">Transferase</keyword>
<dbReference type="SUPFAM" id="SSF55874">
    <property type="entry name" value="ATPase domain of HSP90 chaperone/DNA topoisomerase II/histidine kinase"/>
    <property type="match status" value="1"/>
</dbReference>
<name>A0A1K1X223_9GAMM</name>
<evidence type="ECO:0000256" key="1">
    <source>
        <dbReference type="ARBA" id="ARBA00022553"/>
    </source>
</evidence>
<dbReference type="AlphaFoldDB" id="A0A1K1X223"/>
<keyword evidence="1 2" id="KW-0597">Phosphoprotein</keyword>
<feature type="modified residue" description="4-aspartylphosphate" evidence="2">
    <location>
        <position position="60"/>
    </location>
</feature>
<dbReference type="STRING" id="1122209.SAMN02745752_01669"/>
<dbReference type="RefSeq" id="WP_072325901.1">
    <property type="nucleotide sequence ID" value="NZ_FPJW01000005.1"/>
</dbReference>
<dbReference type="SUPFAM" id="SSF52172">
    <property type="entry name" value="CheY-like"/>
    <property type="match status" value="1"/>
</dbReference>
<evidence type="ECO:0000259" key="3">
    <source>
        <dbReference type="PROSITE" id="PS50110"/>
    </source>
</evidence>
<reference evidence="4 5" key="1">
    <citation type="submission" date="2016-11" db="EMBL/GenBank/DDBJ databases">
        <authorList>
            <person name="Jaros S."/>
            <person name="Januszkiewicz K."/>
            <person name="Wedrychowicz H."/>
        </authorList>
    </citation>
    <scope>NUCLEOTIDE SEQUENCE [LARGE SCALE GENOMIC DNA]</scope>
    <source>
        <strain evidence="4 5">DSM 21637</strain>
    </source>
</reference>
<dbReference type="Pfam" id="PF13581">
    <property type="entry name" value="HATPase_c_2"/>
    <property type="match status" value="1"/>
</dbReference>
<organism evidence="4 5">
    <name type="scientific">Marinospirillum alkaliphilum DSM 21637</name>
    <dbReference type="NCBI Taxonomy" id="1122209"/>
    <lineage>
        <taxon>Bacteria</taxon>
        <taxon>Pseudomonadati</taxon>
        <taxon>Pseudomonadota</taxon>
        <taxon>Gammaproteobacteria</taxon>
        <taxon>Oceanospirillales</taxon>
        <taxon>Oceanospirillaceae</taxon>
        <taxon>Marinospirillum</taxon>
    </lineage>
</organism>
<keyword evidence="4" id="KW-0418">Kinase</keyword>
<sequence length="299" mass="33445">MNTATNHQLLLVDDDPISLKIMHSLLTQAGFSCVTAEDAHQAAAQLDAYPVEHFSAILLDNQMPGKTGLELLQDIKQGPHTHLPVIMQTGSNSPDEVHQCIAAGAFYYLTKPLDRQLLLSVVEAAISDLENHRAVRAEMSQIDQSLELLHQACFQFRTPRDATLLSAFLARLGNNPDKVSIGLYELLINAVEHGNLGISYDEKTRLIETQQLKEEINRRLEQPQFKDRLARVTLMRNPESLVFTIEDQGAGFDFEQYLEFSLDRALDNHGRGIMVASKISFDHLQYSQGGRCVTATHLL</sequence>
<dbReference type="Gene3D" id="3.40.50.2300">
    <property type="match status" value="1"/>
</dbReference>
<dbReference type="CDD" id="cd16936">
    <property type="entry name" value="HATPase_RsbW-like"/>
    <property type="match status" value="1"/>
</dbReference>
<dbReference type="Gene3D" id="3.30.565.10">
    <property type="entry name" value="Histidine kinase-like ATPase, C-terminal domain"/>
    <property type="match status" value="1"/>
</dbReference>
<dbReference type="Proteomes" id="UP000182350">
    <property type="component" value="Unassembled WGS sequence"/>
</dbReference>
<dbReference type="InterPro" id="IPR050595">
    <property type="entry name" value="Bact_response_regulator"/>
</dbReference>
<dbReference type="GO" id="GO:0016301">
    <property type="term" value="F:kinase activity"/>
    <property type="evidence" value="ECO:0007669"/>
    <property type="project" value="UniProtKB-KW"/>
</dbReference>